<dbReference type="Gene3D" id="3.60.10.10">
    <property type="entry name" value="Endonuclease/exonuclease/phosphatase"/>
    <property type="match status" value="1"/>
</dbReference>
<comment type="caution">
    <text evidence="2">The sequence shown here is derived from an EMBL/GenBank/DDBJ whole genome shotgun (WGS) entry which is preliminary data.</text>
</comment>
<dbReference type="Proteomes" id="UP001296104">
    <property type="component" value="Unassembled WGS sequence"/>
</dbReference>
<feature type="chain" id="PRO_5042564620" evidence="1">
    <location>
        <begin position="17"/>
        <end position="153"/>
    </location>
</feature>
<feature type="signal peptide" evidence="1">
    <location>
        <begin position="1"/>
        <end position="16"/>
    </location>
</feature>
<accession>A0AAI8Z0V2</accession>
<protein>
    <submittedName>
        <fullName evidence="2">Uncharacterized protein</fullName>
    </submittedName>
</protein>
<gene>
    <name evidence="2" type="ORF">LECACI_7A005713</name>
</gene>
<keyword evidence="3" id="KW-1185">Reference proteome</keyword>
<proteinExistence type="predicted"/>
<organism evidence="2 3">
    <name type="scientific">Lecanosticta acicola</name>
    <dbReference type="NCBI Taxonomy" id="111012"/>
    <lineage>
        <taxon>Eukaryota</taxon>
        <taxon>Fungi</taxon>
        <taxon>Dikarya</taxon>
        <taxon>Ascomycota</taxon>
        <taxon>Pezizomycotina</taxon>
        <taxon>Dothideomycetes</taxon>
        <taxon>Dothideomycetidae</taxon>
        <taxon>Mycosphaerellales</taxon>
        <taxon>Mycosphaerellaceae</taxon>
        <taxon>Lecanosticta</taxon>
    </lineage>
</organism>
<reference evidence="2" key="1">
    <citation type="submission" date="2023-11" db="EMBL/GenBank/DDBJ databases">
        <authorList>
            <person name="Alioto T."/>
            <person name="Alioto T."/>
            <person name="Gomez Garrido J."/>
        </authorList>
    </citation>
    <scope>NUCLEOTIDE SEQUENCE</scope>
</reference>
<keyword evidence="1" id="KW-0732">Signal</keyword>
<name>A0AAI8Z0V2_9PEZI</name>
<evidence type="ECO:0000256" key="1">
    <source>
        <dbReference type="SAM" id="SignalP"/>
    </source>
</evidence>
<feature type="non-terminal residue" evidence="2">
    <location>
        <position position="1"/>
    </location>
</feature>
<dbReference type="InterPro" id="IPR036691">
    <property type="entry name" value="Endo/exonu/phosph_ase_sf"/>
</dbReference>
<evidence type="ECO:0000313" key="3">
    <source>
        <dbReference type="Proteomes" id="UP001296104"/>
    </source>
</evidence>
<sequence length="153" mass="17049">AVTFAYLLFLASGSFSILSLNAARLPAILNFNDVVGDKATDAGYIGEFFTEHGFDFIHVQEDFNYHAHIYATDNYTYRTATSGDVVMGLNTFANSAWADDFARITWYQCDLDSRPVLLLKVTNEDTVTVALYNLHTDVDDEEGDIEARAADIQ</sequence>
<dbReference type="SUPFAM" id="SSF56219">
    <property type="entry name" value="DNase I-like"/>
    <property type="match status" value="1"/>
</dbReference>
<dbReference type="EMBL" id="CAVMBE010000038">
    <property type="protein sequence ID" value="CAK4030555.1"/>
    <property type="molecule type" value="Genomic_DNA"/>
</dbReference>
<dbReference type="AlphaFoldDB" id="A0AAI8Z0V2"/>
<evidence type="ECO:0000313" key="2">
    <source>
        <dbReference type="EMBL" id="CAK4030555.1"/>
    </source>
</evidence>